<protein>
    <submittedName>
        <fullName evidence="1">Uncharacterized protein</fullName>
    </submittedName>
</protein>
<sequence>MWHSSFFQLALAY</sequence>
<proteinExistence type="predicted"/>
<dbReference type="EMBL" id="GBRH01174997">
    <property type="protein sequence ID" value="JAE22899.1"/>
    <property type="molecule type" value="Transcribed_RNA"/>
</dbReference>
<reference evidence="1" key="1">
    <citation type="submission" date="2014-09" db="EMBL/GenBank/DDBJ databases">
        <authorList>
            <person name="Magalhaes I.L.F."/>
            <person name="Oliveira U."/>
            <person name="Santos F.R."/>
            <person name="Vidigal T.H.D.A."/>
            <person name="Brescovit A.D."/>
            <person name="Santos A.J."/>
        </authorList>
    </citation>
    <scope>NUCLEOTIDE SEQUENCE</scope>
    <source>
        <tissue evidence="1">Shoot tissue taken approximately 20 cm above the soil surface</tissue>
    </source>
</reference>
<reference evidence="1" key="2">
    <citation type="journal article" date="2015" name="Data Brief">
        <title>Shoot transcriptome of the giant reed, Arundo donax.</title>
        <authorList>
            <person name="Barrero R.A."/>
            <person name="Guerrero F.D."/>
            <person name="Moolhuijzen P."/>
            <person name="Goolsby J.A."/>
            <person name="Tidwell J."/>
            <person name="Bellgard S.E."/>
            <person name="Bellgard M.I."/>
        </authorList>
    </citation>
    <scope>NUCLEOTIDE SEQUENCE</scope>
    <source>
        <tissue evidence="1">Shoot tissue taken approximately 20 cm above the soil surface</tissue>
    </source>
</reference>
<evidence type="ECO:0000313" key="1">
    <source>
        <dbReference type="EMBL" id="JAE22899.1"/>
    </source>
</evidence>
<accession>A0A0A9GHH9</accession>
<name>A0A0A9GHH9_ARUDO</name>
<organism evidence="1">
    <name type="scientific">Arundo donax</name>
    <name type="common">Giant reed</name>
    <name type="synonym">Donax arundinaceus</name>
    <dbReference type="NCBI Taxonomy" id="35708"/>
    <lineage>
        <taxon>Eukaryota</taxon>
        <taxon>Viridiplantae</taxon>
        <taxon>Streptophyta</taxon>
        <taxon>Embryophyta</taxon>
        <taxon>Tracheophyta</taxon>
        <taxon>Spermatophyta</taxon>
        <taxon>Magnoliopsida</taxon>
        <taxon>Liliopsida</taxon>
        <taxon>Poales</taxon>
        <taxon>Poaceae</taxon>
        <taxon>PACMAD clade</taxon>
        <taxon>Arundinoideae</taxon>
        <taxon>Arundineae</taxon>
        <taxon>Arundo</taxon>
    </lineage>
</organism>